<dbReference type="EMBL" id="FJOG01000027">
    <property type="protein sequence ID" value="CZR64498.1"/>
    <property type="molecule type" value="Genomic_DNA"/>
</dbReference>
<accession>A0A1L7XHL4</accession>
<sequence length="575" mass="63362">MEKNGAMEVVEEQSLGRVQLRSESGEIILVPKPSRDPNDPLNWSQPFKVYVAVVTCFGMLMCTFLAAGPTVALVQIATDFSNGNPNLEAVIPQVAFFFTTSALTQGTGNLLWQPLINKYGRRPIYIISFAGYFATAIWCGATSNFTSELVGRIFLGFFSGAGECLGPATISDIFFLHERGTMMAMYNFATGSGVSIGIIISGFIVVDNSWRVIYTVGAIMIGVLLVFIIFTVPETAYNRSYDDSEPGDIFDNKNNPYRLSLSIILNDAEKARVQQYYDENDRLAEMNNTEQNPVIQRLEQRVRRLEATVLSNPQYSALNKPPKKSYWSKLSLFTGETYTADSLWKMFIRPFGLVLMPPVMWATLVMSATIGFSVALSSTFANDFARVYNFSAFQAGLGFFGSLIGGILAIPAGGPVGEAVANYFTIRNRGIREPEFRLPAMAISMIAAPVALILYGAGLEYKLPFMVPIFGLSLLTFSIGQGINISFVYTLDAYGPVRGEVTIAQLAFKSVIGFGLSATTNSWIAGSGELVALSEMAAITFFVLALWIPMFFWGARLRRWSLGWKVVSFVKWKEL</sequence>
<dbReference type="InterPro" id="IPR036259">
    <property type="entry name" value="MFS_trans_sf"/>
</dbReference>
<dbReference type="InterPro" id="IPR020846">
    <property type="entry name" value="MFS_dom"/>
</dbReference>
<evidence type="ECO:0000256" key="2">
    <source>
        <dbReference type="ARBA" id="ARBA00022692"/>
    </source>
</evidence>
<organism evidence="7 8">
    <name type="scientific">Phialocephala subalpina</name>
    <dbReference type="NCBI Taxonomy" id="576137"/>
    <lineage>
        <taxon>Eukaryota</taxon>
        <taxon>Fungi</taxon>
        <taxon>Dikarya</taxon>
        <taxon>Ascomycota</taxon>
        <taxon>Pezizomycotina</taxon>
        <taxon>Leotiomycetes</taxon>
        <taxon>Helotiales</taxon>
        <taxon>Mollisiaceae</taxon>
        <taxon>Phialocephala</taxon>
        <taxon>Phialocephala fortinii species complex</taxon>
    </lineage>
</organism>
<dbReference type="GO" id="GO:0005886">
    <property type="term" value="C:plasma membrane"/>
    <property type="evidence" value="ECO:0007669"/>
    <property type="project" value="TreeGrafter"/>
</dbReference>
<dbReference type="PANTHER" id="PTHR23502:SF34">
    <property type="entry name" value="PROTEIN HOL1"/>
    <property type="match status" value="1"/>
</dbReference>
<dbReference type="PROSITE" id="PS50850">
    <property type="entry name" value="MFS"/>
    <property type="match status" value="1"/>
</dbReference>
<feature type="domain" description="Major facilitator superfamily (MFS) profile" evidence="6">
    <location>
        <begin position="51"/>
        <end position="552"/>
    </location>
</feature>
<keyword evidence="8" id="KW-1185">Reference proteome</keyword>
<feature type="transmembrane region" description="Helical" evidence="5">
    <location>
        <begin position="353"/>
        <end position="376"/>
    </location>
</feature>
<dbReference type="SUPFAM" id="SSF103473">
    <property type="entry name" value="MFS general substrate transporter"/>
    <property type="match status" value="1"/>
</dbReference>
<dbReference type="AlphaFoldDB" id="A0A1L7XHL4"/>
<feature type="transmembrane region" description="Helical" evidence="5">
    <location>
        <begin position="49"/>
        <end position="77"/>
    </location>
</feature>
<dbReference type="InterPro" id="IPR011701">
    <property type="entry name" value="MFS"/>
</dbReference>
<evidence type="ECO:0000256" key="5">
    <source>
        <dbReference type="SAM" id="Phobius"/>
    </source>
</evidence>
<evidence type="ECO:0000256" key="4">
    <source>
        <dbReference type="ARBA" id="ARBA00023136"/>
    </source>
</evidence>
<comment type="subcellular location">
    <subcellularLocation>
        <location evidence="1">Membrane</location>
        <topology evidence="1">Multi-pass membrane protein</topology>
    </subcellularLocation>
</comment>
<feature type="transmembrane region" description="Helical" evidence="5">
    <location>
        <begin position="396"/>
        <end position="417"/>
    </location>
</feature>
<reference evidence="7 8" key="1">
    <citation type="submission" date="2016-03" db="EMBL/GenBank/DDBJ databases">
        <authorList>
            <person name="Ploux O."/>
        </authorList>
    </citation>
    <scope>NUCLEOTIDE SEQUENCE [LARGE SCALE GENOMIC DNA]</scope>
    <source>
        <strain evidence="7 8">UAMH 11012</strain>
    </source>
</reference>
<evidence type="ECO:0000256" key="3">
    <source>
        <dbReference type="ARBA" id="ARBA00022989"/>
    </source>
</evidence>
<dbReference type="Pfam" id="PF07690">
    <property type="entry name" value="MFS_1"/>
    <property type="match status" value="1"/>
</dbReference>
<keyword evidence="4 5" id="KW-0472">Membrane</keyword>
<keyword evidence="3 5" id="KW-1133">Transmembrane helix</keyword>
<proteinExistence type="predicted"/>
<feature type="transmembrane region" description="Helical" evidence="5">
    <location>
        <begin position="124"/>
        <end position="147"/>
    </location>
</feature>
<feature type="transmembrane region" description="Helical" evidence="5">
    <location>
        <begin position="188"/>
        <end position="206"/>
    </location>
</feature>
<keyword evidence="2 5" id="KW-0812">Transmembrane</keyword>
<feature type="transmembrane region" description="Helical" evidence="5">
    <location>
        <begin position="153"/>
        <end position="176"/>
    </location>
</feature>
<dbReference type="OrthoDB" id="5215911at2759"/>
<dbReference type="PANTHER" id="PTHR23502">
    <property type="entry name" value="MAJOR FACILITATOR SUPERFAMILY"/>
    <property type="match status" value="1"/>
</dbReference>
<evidence type="ECO:0000256" key="1">
    <source>
        <dbReference type="ARBA" id="ARBA00004141"/>
    </source>
</evidence>
<dbReference type="Gene3D" id="1.20.1250.20">
    <property type="entry name" value="MFS general substrate transporter like domains"/>
    <property type="match status" value="1"/>
</dbReference>
<evidence type="ECO:0000313" key="7">
    <source>
        <dbReference type="EMBL" id="CZR64498.1"/>
    </source>
</evidence>
<name>A0A1L7XHL4_9HELO</name>
<protein>
    <submittedName>
        <fullName evidence="7">Related to MFS transporter</fullName>
    </submittedName>
</protein>
<gene>
    <name evidence="7" type="ORF">PAC_14396</name>
</gene>
<feature type="transmembrane region" description="Helical" evidence="5">
    <location>
        <begin position="212"/>
        <end position="232"/>
    </location>
</feature>
<feature type="transmembrane region" description="Helical" evidence="5">
    <location>
        <begin position="536"/>
        <end position="555"/>
    </location>
</feature>
<dbReference type="GO" id="GO:0022857">
    <property type="term" value="F:transmembrane transporter activity"/>
    <property type="evidence" value="ECO:0007669"/>
    <property type="project" value="InterPro"/>
</dbReference>
<feature type="transmembrane region" description="Helical" evidence="5">
    <location>
        <begin position="438"/>
        <end position="457"/>
    </location>
</feature>
<evidence type="ECO:0000313" key="8">
    <source>
        <dbReference type="Proteomes" id="UP000184330"/>
    </source>
</evidence>
<feature type="transmembrane region" description="Helical" evidence="5">
    <location>
        <begin position="89"/>
        <end position="112"/>
    </location>
</feature>
<dbReference type="Proteomes" id="UP000184330">
    <property type="component" value="Unassembled WGS sequence"/>
</dbReference>
<evidence type="ECO:0000259" key="6">
    <source>
        <dbReference type="PROSITE" id="PS50850"/>
    </source>
</evidence>
<feature type="transmembrane region" description="Helical" evidence="5">
    <location>
        <begin position="503"/>
        <end position="524"/>
    </location>
</feature>
<feature type="transmembrane region" description="Helical" evidence="5">
    <location>
        <begin position="469"/>
        <end position="491"/>
    </location>
</feature>
<dbReference type="STRING" id="576137.A0A1L7XHL4"/>